<dbReference type="NCBIfam" id="TIGR01596">
    <property type="entry name" value="cas3_HD"/>
    <property type="match status" value="1"/>
</dbReference>
<name>A0A947D752_9HYPH</name>
<dbReference type="SUPFAM" id="SSF109604">
    <property type="entry name" value="HD-domain/PDEase-like"/>
    <property type="match status" value="1"/>
</dbReference>
<comment type="caution">
    <text evidence="11">The sequence shown here is derived from an EMBL/GenBank/DDBJ whole genome shotgun (WGS) entry which is preliminary data.</text>
</comment>
<dbReference type="PROSITE" id="PS51643">
    <property type="entry name" value="HD_CAS3"/>
    <property type="match status" value="1"/>
</dbReference>
<dbReference type="Pfam" id="PF18019">
    <property type="entry name" value="Cas3_HD"/>
    <property type="match status" value="1"/>
</dbReference>
<evidence type="ECO:0000256" key="5">
    <source>
        <dbReference type="ARBA" id="ARBA00022801"/>
    </source>
</evidence>
<dbReference type="Gene3D" id="1.10.3210.30">
    <property type="match status" value="1"/>
</dbReference>
<dbReference type="GO" id="GO:0004386">
    <property type="term" value="F:helicase activity"/>
    <property type="evidence" value="ECO:0007669"/>
    <property type="project" value="UniProtKB-KW"/>
</dbReference>
<comment type="similarity">
    <text evidence="1">In the N-terminal section; belongs to the CRISPR-associated nuclease Cas3-HD family.</text>
</comment>
<keyword evidence="8" id="KW-0051">Antiviral defense</keyword>
<keyword evidence="7" id="KW-0067">ATP-binding</keyword>
<dbReference type="AlphaFoldDB" id="A0A947D752"/>
<evidence type="ECO:0000256" key="7">
    <source>
        <dbReference type="ARBA" id="ARBA00022840"/>
    </source>
</evidence>
<dbReference type="InterPro" id="IPR054712">
    <property type="entry name" value="Cas3-like_dom"/>
</dbReference>
<feature type="domain" description="HD Cas3-type" evidence="10">
    <location>
        <begin position="836"/>
        <end position="1044"/>
    </location>
</feature>
<dbReference type="InterPro" id="IPR006483">
    <property type="entry name" value="CRISPR-assoc_Cas3_HD"/>
</dbReference>
<evidence type="ECO:0000313" key="11">
    <source>
        <dbReference type="EMBL" id="MBT9290786.1"/>
    </source>
</evidence>
<gene>
    <name evidence="11" type="primary">cas3u</name>
    <name evidence="11" type="ORF">KL771_15055</name>
</gene>
<dbReference type="Pfam" id="PF22590">
    <property type="entry name" value="Cas3-like_C_2"/>
    <property type="match status" value="1"/>
</dbReference>
<dbReference type="GO" id="GO:0005524">
    <property type="term" value="F:ATP binding"/>
    <property type="evidence" value="ECO:0007669"/>
    <property type="project" value="UniProtKB-KW"/>
</dbReference>
<dbReference type="InterPro" id="IPR027417">
    <property type="entry name" value="P-loop_NTPase"/>
</dbReference>
<evidence type="ECO:0000256" key="6">
    <source>
        <dbReference type="ARBA" id="ARBA00022806"/>
    </source>
</evidence>
<keyword evidence="3" id="KW-0479">Metal-binding</keyword>
<dbReference type="Gene3D" id="3.40.50.300">
    <property type="entry name" value="P-loop containing nucleotide triphosphate hydrolases"/>
    <property type="match status" value="1"/>
</dbReference>
<accession>A0A947D752</accession>
<evidence type="ECO:0000256" key="1">
    <source>
        <dbReference type="ARBA" id="ARBA00006847"/>
    </source>
</evidence>
<dbReference type="SUPFAM" id="SSF52540">
    <property type="entry name" value="P-loop containing nucleoside triphosphate hydrolases"/>
    <property type="match status" value="1"/>
</dbReference>
<keyword evidence="6" id="KW-0347">Helicase</keyword>
<evidence type="ECO:0000259" key="10">
    <source>
        <dbReference type="PROSITE" id="PS51643"/>
    </source>
</evidence>
<protein>
    <submittedName>
        <fullName evidence="11">Type I-U CRISPR-associated helicase/endonuclease Cas3</fullName>
    </submittedName>
</protein>
<organism evidence="11 12">
    <name type="scientific">Prosthecodimorpha staleyi</name>
    <dbReference type="NCBI Taxonomy" id="2840188"/>
    <lineage>
        <taxon>Bacteria</taxon>
        <taxon>Pseudomonadati</taxon>
        <taxon>Pseudomonadota</taxon>
        <taxon>Alphaproteobacteria</taxon>
        <taxon>Hyphomicrobiales</taxon>
        <taxon>Ancalomicrobiaceae</taxon>
        <taxon>Prosthecodimorpha</taxon>
    </lineage>
</organism>
<dbReference type="RefSeq" id="WP_261969375.1">
    <property type="nucleotide sequence ID" value="NZ_JAHHZF010000007.1"/>
</dbReference>
<dbReference type="GO" id="GO:0016787">
    <property type="term" value="F:hydrolase activity"/>
    <property type="evidence" value="ECO:0007669"/>
    <property type="project" value="UniProtKB-KW"/>
</dbReference>
<keyword evidence="12" id="KW-1185">Reference proteome</keyword>
<dbReference type="GO" id="GO:0051607">
    <property type="term" value="P:defense response to virus"/>
    <property type="evidence" value="ECO:0007669"/>
    <property type="project" value="UniProtKB-KW"/>
</dbReference>
<reference evidence="11 12" key="1">
    <citation type="submission" date="2021-06" db="EMBL/GenBank/DDBJ databases">
        <authorList>
            <person name="Grouzdev D.S."/>
            <person name="Koziaeva V."/>
        </authorList>
    </citation>
    <scope>NUCLEOTIDE SEQUENCE [LARGE SCALE GENOMIC DNA]</scope>
    <source>
        <strain evidence="11 12">22</strain>
    </source>
</reference>
<dbReference type="NCBIfam" id="TIGR02621">
    <property type="entry name" value="cas3_GSU0051"/>
    <property type="match status" value="1"/>
</dbReference>
<evidence type="ECO:0000256" key="3">
    <source>
        <dbReference type="ARBA" id="ARBA00022723"/>
    </source>
</evidence>
<dbReference type="InterPro" id="IPR013444">
    <property type="entry name" value="Helicase_Cas3_CRISPR-ass_Anaes"/>
</dbReference>
<evidence type="ECO:0000256" key="4">
    <source>
        <dbReference type="ARBA" id="ARBA00022741"/>
    </source>
</evidence>
<dbReference type="EMBL" id="JAHHZF010000007">
    <property type="protein sequence ID" value="MBT9290786.1"/>
    <property type="molecule type" value="Genomic_DNA"/>
</dbReference>
<evidence type="ECO:0000256" key="2">
    <source>
        <dbReference type="ARBA" id="ARBA00009046"/>
    </source>
</evidence>
<evidence type="ECO:0000256" key="9">
    <source>
        <dbReference type="SAM" id="MobiDB-lite"/>
    </source>
</evidence>
<keyword evidence="4" id="KW-0547">Nucleotide-binding</keyword>
<comment type="similarity">
    <text evidence="2">In the central section; belongs to the CRISPR-associated helicase Cas3 family.</text>
</comment>
<dbReference type="GO" id="GO:0046872">
    <property type="term" value="F:metal ion binding"/>
    <property type="evidence" value="ECO:0007669"/>
    <property type="project" value="UniProtKB-KW"/>
</dbReference>
<evidence type="ECO:0000256" key="8">
    <source>
        <dbReference type="ARBA" id="ARBA00023118"/>
    </source>
</evidence>
<proteinExistence type="inferred from homology"/>
<dbReference type="InterPro" id="IPR038257">
    <property type="entry name" value="CRISPR-assoc_Cas3_HD_sf"/>
</dbReference>
<dbReference type="Proteomes" id="UP000766595">
    <property type="component" value="Unassembled WGS sequence"/>
</dbReference>
<keyword evidence="5" id="KW-0378">Hydrolase</keyword>
<feature type="region of interest" description="Disordered" evidence="9">
    <location>
        <begin position="1050"/>
        <end position="1073"/>
    </location>
</feature>
<evidence type="ECO:0000313" key="12">
    <source>
        <dbReference type="Proteomes" id="UP000766595"/>
    </source>
</evidence>
<sequence>MIPALDPDDFPTFFEGLHGVRPFPWQTRLAAAVAASETGAWPRLLDLPTGSGKTATLDIAVFQLALEADRGTARRVPVRIAFVVDRRLVVDDAFGRARRIAETLRTAHGDTVLGRVSARLRALAVSAIPEAARAAFEPLPLIAARLRGGVPREDDWARTPVQPTIICTTVDQIGSRLLFRGYGVSDASKPIHAGLIGSDCRILLDEAHLAEPFRQTLRWVERYRGQDWREAEVCGPWGVSVLTATPGDTDDDVFRLDDDDRADPVLRARLQAPKLVRLVAPPKARTTLSDAAEEAEDADAPVDETEAATLVVILVAEALQARDRLQATGIRCPAIGIVVNRVRRARQVFESLGTAVSADPASGEPSADRLLLIGPARPVDRDGLAAALDPIRTDASRDALTRPLFVVATQCIEAGVDLDLDGLVTEAAPLDALRQRFGRLNRAGRPIVPSAAIVASKADVASRGTDIVYGTAIRETWSWLARIATPGAKGEPPTVDFGIEAFGALTTDAATAPPPGLSAPRADAPVLMPAHLDLLTQTWPVPAASPDIGLYLHGPDLQPAAVTLIWRADLADRDAADEVRRRLLAVPPRSAEAIELPIAVVRAWLEGRAGGSDPLADIPQPAIDETPRRRGAGRRIFRWAGDDDRSAWVGPDDLRAGMTLIAPADFGGVDLFGWNPTSPTPATDIADAAAAPYDGRRFAVRIAPGLIAPDDASDGETAPERRNREIEAVRLRAGREAELAGVLAEADERDKAGLVERLLALDGLPDRLAERLSRLRSGARGGWRAVDVHLDLYGKDDDERPRGVVLVATRGIVGAAGTGLEAVAANTTEDDVAGSIAPRDLALARHSADVAQFAETFARAAGLGANRVIDLCAAGLMHDLGKADPRFQAQLRRTDARFAALFGSAEDLLAKSARPLPRSGRLPARRPPDALPPNWRHEALSVRLAPGDPAFADVADADLVLWLIGTHHGRGRPFYPHQDPLDREDRRLVLPSGEAALPKAPGPQSLAYDRDGRDWAQLFDMLRARYGAWELARFEAVLRLADHRASEWAAYRDERQSGPHPSPILAEAGGRSP</sequence>